<dbReference type="Gene3D" id="2.20.25.110">
    <property type="entry name" value="S-adenosyl-L-methionine-dependent methyltransferases"/>
    <property type="match status" value="1"/>
</dbReference>
<keyword evidence="4" id="KW-1185">Reference proteome</keyword>
<sequence length="245" mass="28356">MGDAWFEKSFREDYLLVYQHRDEASADQEIHNLLERLPIKSEGRVLDLCCGSGRHSRAIAKRGYEVVGVDLSSVLLEQAELLNDQKQVTYYQYDMRDIPFESEFDIVVNLFTSFGYFSDDQESAKVIKNMAKALRSGGEVVIDYLNPSYVKAHLVPESEREANGLLITERRRLEDGFVKKEITIQDVEAREPRIYQEQVRLFELEQMMGMLEDAGFIQIQVFGDYAFKPYDKASSPRMIFHAVKK</sequence>
<feature type="domain" description="Methyltransferase" evidence="2">
    <location>
        <begin position="45"/>
        <end position="138"/>
    </location>
</feature>
<gene>
    <name evidence="3" type="ORF">BRLA_c014740</name>
</gene>
<dbReference type="Pfam" id="PF13649">
    <property type="entry name" value="Methyltransf_25"/>
    <property type="match status" value="1"/>
</dbReference>
<dbReference type="EC" id="2.1.1.-" evidence="3"/>
<name>A0A075QZM4_BRELA</name>
<protein>
    <submittedName>
        <fullName evidence="3">Cypemycin methyltransferase</fullName>
        <ecNumber evidence="3">2.1.1.-</ecNumber>
    </submittedName>
</protein>
<dbReference type="PANTHER" id="PTHR43861">
    <property type="entry name" value="TRANS-ACONITATE 2-METHYLTRANSFERASE-RELATED"/>
    <property type="match status" value="1"/>
</dbReference>
<dbReference type="GO" id="GO:0032259">
    <property type="term" value="P:methylation"/>
    <property type="evidence" value="ECO:0007669"/>
    <property type="project" value="UniProtKB-KW"/>
</dbReference>
<organism evidence="3 4">
    <name type="scientific">Brevibacillus laterosporus LMG 15441</name>
    <dbReference type="NCBI Taxonomy" id="1042163"/>
    <lineage>
        <taxon>Bacteria</taxon>
        <taxon>Bacillati</taxon>
        <taxon>Bacillota</taxon>
        <taxon>Bacilli</taxon>
        <taxon>Bacillales</taxon>
        <taxon>Paenibacillaceae</taxon>
        <taxon>Brevibacillus</taxon>
    </lineage>
</organism>
<dbReference type="EMBL" id="CP007806">
    <property type="protein sequence ID" value="AIG25802.1"/>
    <property type="molecule type" value="Genomic_DNA"/>
</dbReference>
<dbReference type="InterPro" id="IPR041698">
    <property type="entry name" value="Methyltransf_25"/>
</dbReference>
<dbReference type="KEGG" id="blr:BRLA_c014740"/>
<dbReference type="Proteomes" id="UP000005850">
    <property type="component" value="Chromosome"/>
</dbReference>
<evidence type="ECO:0000313" key="3">
    <source>
        <dbReference type="EMBL" id="AIG25802.1"/>
    </source>
</evidence>
<reference evidence="3 4" key="1">
    <citation type="journal article" date="2011" name="J. Bacteriol.">
        <title>Genome sequence of Brevibacillus laterosporus LMG 15441, a pathogen of invertebrates.</title>
        <authorList>
            <person name="Djukic M."/>
            <person name="Poehlein A."/>
            <person name="Thurmer A."/>
            <person name="Daniel R."/>
        </authorList>
    </citation>
    <scope>NUCLEOTIDE SEQUENCE [LARGE SCALE GENOMIC DNA]</scope>
    <source>
        <strain evidence="3 4">LMG 15441</strain>
    </source>
</reference>
<dbReference type="CDD" id="cd02440">
    <property type="entry name" value="AdoMet_MTases"/>
    <property type="match status" value="1"/>
</dbReference>
<keyword evidence="1 3" id="KW-0808">Transferase</keyword>
<accession>A0A075QZM4</accession>
<dbReference type="GO" id="GO:0008168">
    <property type="term" value="F:methyltransferase activity"/>
    <property type="evidence" value="ECO:0007669"/>
    <property type="project" value="UniProtKB-KW"/>
</dbReference>
<evidence type="ECO:0000313" key="4">
    <source>
        <dbReference type="Proteomes" id="UP000005850"/>
    </source>
</evidence>
<dbReference type="SUPFAM" id="SSF53335">
    <property type="entry name" value="S-adenosyl-L-methionine-dependent methyltransferases"/>
    <property type="match status" value="1"/>
</dbReference>
<proteinExistence type="predicted"/>
<dbReference type="eggNOG" id="COG2226">
    <property type="taxonomic scope" value="Bacteria"/>
</dbReference>
<dbReference type="InterPro" id="IPR029063">
    <property type="entry name" value="SAM-dependent_MTases_sf"/>
</dbReference>
<dbReference type="AlphaFoldDB" id="A0A075QZM4"/>
<keyword evidence="3" id="KW-0489">Methyltransferase</keyword>
<dbReference type="STRING" id="1042163.BRLA_c014740"/>
<dbReference type="Gene3D" id="3.40.50.150">
    <property type="entry name" value="Vaccinia Virus protein VP39"/>
    <property type="match status" value="1"/>
</dbReference>
<dbReference type="HOGENOM" id="CLU_069129_1_0_9"/>
<evidence type="ECO:0000259" key="2">
    <source>
        <dbReference type="Pfam" id="PF13649"/>
    </source>
</evidence>
<evidence type="ECO:0000256" key="1">
    <source>
        <dbReference type="ARBA" id="ARBA00022679"/>
    </source>
</evidence>
<dbReference type="RefSeq" id="WP_003338138.1">
    <property type="nucleotide sequence ID" value="NZ_CP007806.1"/>
</dbReference>